<feature type="chain" id="PRO_5040193628" description="Protein-arginine deiminase C-terminal domain-containing protein" evidence="1">
    <location>
        <begin position="24"/>
        <end position="619"/>
    </location>
</feature>
<evidence type="ECO:0000313" key="3">
    <source>
        <dbReference type="EMBL" id="CAH0055575.1"/>
    </source>
</evidence>
<dbReference type="InterPro" id="IPR036556">
    <property type="entry name" value="PAD_central_sf"/>
</dbReference>
<gene>
    <name evidence="3" type="ORF">CSOL1703_00017679</name>
</gene>
<dbReference type="OrthoDB" id="5102063at2759"/>
<sequence length="619" mass="67530">MLSTQTLSTITLGFMGFLNAISALEVTILADTNRDGSIDVVGDSDTHAKNVWTEDRGALFLANIADTNSRCSEAYITGNTRREINSDLDTCNDAEGTLQRNPKYLAPLITLPVARLSDSATASVFVTDTIASEKVRIFSRQDGDWVFVPANHTFNSDDVRRGLELGIDARDVRRPGGWDGTALVEFAVSDGDKKATDSVALRVAPILTHHHGQIAERVFATKATVPGPQADFVASLIQNVADAGIDEPVFEFLNGDIWTQDFFESAYSSIPGPDGPVVLRIMIRSAQDFRPSGEEIFTRLRSDTVGAVQHPGAGMSTDSMGNLETIPPYSYNGKSFPAGRAIMGSSQGATPLMFSFLQAQETQDPLELNTTWLKVGHVDEFLQFLPADNDRGWVLMADDPTSGLNLLKEASKNGHGHLPGITRPRKPTEGSEFCIPSNTIDEVLRFPDLEAITKTAAQSIDQNLEILRRETGLTEDDIIRIPGTFYYALVDPWSCLDDLQTSSAKIKGGPSSKVQSIFEAGTRKDALQRRELNVTELQAALYPGIINGVVLSDSLVLAPNPWGPIIDGVDIFADAAVKAYGRAGFNVTFQDDWFSHHIGRGEVHCGSNTWRKADIPWWK</sequence>
<dbReference type="Gene3D" id="3.75.10.10">
    <property type="entry name" value="L-arginine/glycine Amidinotransferase, Chain A"/>
    <property type="match status" value="1"/>
</dbReference>
<proteinExistence type="predicted"/>
<feature type="domain" description="Protein-arginine deiminase C-terminal" evidence="2">
    <location>
        <begin position="195"/>
        <end position="619"/>
    </location>
</feature>
<dbReference type="Pfam" id="PF03068">
    <property type="entry name" value="PAD"/>
    <property type="match status" value="1"/>
</dbReference>
<dbReference type="PANTHER" id="PTHR10837:SF8">
    <property type="entry name" value="PROTEIN-ARGININE DEIMINASE"/>
    <property type="match status" value="1"/>
</dbReference>
<dbReference type="GO" id="GO:0005737">
    <property type="term" value="C:cytoplasm"/>
    <property type="evidence" value="ECO:0007669"/>
    <property type="project" value="InterPro"/>
</dbReference>
<evidence type="ECO:0000259" key="2">
    <source>
        <dbReference type="Pfam" id="PF03068"/>
    </source>
</evidence>
<feature type="signal peptide" evidence="1">
    <location>
        <begin position="1"/>
        <end position="23"/>
    </location>
</feature>
<comment type="caution">
    <text evidence="3">The sequence shown here is derived from an EMBL/GenBank/DDBJ whole genome shotgun (WGS) entry which is preliminary data.</text>
</comment>
<name>A0A9N9ZFU5_9HYPO</name>
<dbReference type="InterPro" id="IPR004303">
    <property type="entry name" value="PAD"/>
</dbReference>
<keyword evidence="4" id="KW-1185">Reference proteome</keyword>
<protein>
    <recommendedName>
        <fullName evidence="2">Protein-arginine deiminase C-terminal domain-containing protein</fullName>
    </recommendedName>
</protein>
<dbReference type="EMBL" id="CABFOC020000057">
    <property type="protein sequence ID" value="CAH0055575.1"/>
    <property type="molecule type" value="Genomic_DNA"/>
</dbReference>
<evidence type="ECO:0000256" key="1">
    <source>
        <dbReference type="SAM" id="SignalP"/>
    </source>
</evidence>
<dbReference type="SUPFAM" id="SSF55909">
    <property type="entry name" value="Pentein"/>
    <property type="match status" value="1"/>
</dbReference>
<dbReference type="AlphaFoldDB" id="A0A9N9ZFU5"/>
<evidence type="ECO:0000313" key="4">
    <source>
        <dbReference type="Proteomes" id="UP000775872"/>
    </source>
</evidence>
<accession>A0A9N9ZFU5</accession>
<reference evidence="3" key="1">
    <citation type="submission" date="2021-10" db="EMBL/GenBank/DDBJ databases">
        <authorList>
            <person name="Piombo E."/>
        </authorList>
    </citation>
    <scope>NUCLEOTIDE SEQUENCE</scope>
</reference>
<dbReference type="GO" id="GO:0005509">
    <property type="term" value="F:calcium ion binding"/>
    <property type="evidence" value="ECO:0007669"/>
    <property type="project" value="InterPro"/>
</dbReference>
<dbReference type="GO" id="GO:0004668">
    <property type="term" value="F:protein-arginine deiminase activity"/>
    <property type="evidence" value="ECO:0007669"/>
    <property type="project" value="InterPro"/>
</dbReference>
<dbReference type="Proteomes" id="UP000775872">
    <property type="component" value="Unassembled WGS sequence"/>
</dbReference>
<organism evidence="3 4">
    <name type="scientific">Clonostachys solani</name>
    <dbReference type="NCBI Taxonomy" id="160281"/>
    <lineage>
        <taxon>Eukaryota</taxon>
        <taxon>Fungi</taxon>
        <taxon>Dikarya</taxon>
        <taxon>Ascomycota</taxon>
        <taxon>Pezizomycotina</taxon>
        <taxon>Sordariomycetes</taxon>
        <taxon>Hypocreomycetidae</taxon>
        <taxon>Hypocreales</taxon>
        <taxon>Bionectriaceae</taxon>
        <taxon>Clonostachys</taxon>
    </lineage>
</organism>
<dbReference type="PANTHER" id="PTHR10837">
    <property type="entry name" value="PEPTIDYLARGININE DEIMINASE"/>
    <property type="match status" value="1"/>
</dbReference>
<keyword evidence="1" id="KW-0732">Signal</keyword>
<dbReference type="InterPro" id="IPR013530">
    <property type="entry name" value="PAD_C"/>
</dbReference>
<dbReference type="SUPFAM" id="SSF110083">
    <property type="entry name" value="Peptidylarginine deiminase Pad4, middle domain"/>
    <property type="match status" value="1"/>
</dbReference>